<dbReference type="EMBL" id="CP088147">
    <property type="protein sequence ID" value="UTU51273.1"/>
    <property type="molecule type" value="Genomic_DNA"/>
</dbReference>
<dbReference type="GO" id="GO:0006351">
    <property type="term" value="P:DNA-templated transcription"/>
    <property type="evidence" value="ECO:0007669"/>
    <property type="project" value="TreeGrafter"/>
</dbReference>
<dbReference type="SUPFAM" id="SSF46785">
    <property type="entry name" value="Winged helix' DNA-binding domain"/>
    <property type="match status" value="1"/>
</dbReference>
<comment type="similarity">
    <text evidence="1">Belongs to the LysR transcriptional regulatory family.</text>
</comment>
<dbReference type="SUPFAM" id="SSF53850">
    <property type="entry name" value="Periplasmic binding protein-like II"/>
    <property type="match status" value="1"/>
</dbReference>
<dbReference type="PROSITE" id="PS50931">
    <property type="entry name" value="HTH_LYSR"/>
    <property type="match status" value="1"/>
</dbReference>
<evidence type="ECO:0000313" key="7">
    <source>
        <dbReference type="Proteomes" id="UP001060070"/>
    </source>
</evidence>
<dbReference type="InterPro" id="IPR036390">
    <property type="entry name" value="WH_DNA-bd_sf"/>
</dbReference>
<dbReference type="InterPro" id="IPR058163">
    <property type="entry name" value="LysR-type_TF_proteobact-type"/>
</dbReference>
<dbReference type="GO" id="GO:0043565">
    <property type="term" value="F:sequence-specific DNA binding"/>
    <property type="evidence" value="ECO:0007669"/>
    <property type="project" value="TreeGrafter"/>
</dbReference>
<dbReference type="PANTHER" id="PTHR30537:SF79">
    <property type="entry name" value="TRANSCRIPTIONAL REGULATOR-RELATED"/>
    <property type="match status" value="1"/>
</dbReference>
<organism evidence="6 7">
    <name type="scientific">Mesorhizobium ciceri</name>
    <dbReference type="NCBI Taxonomy" id="39645"/>
    <lineage>
        <taxon>Bacteria</taxon>
        <taxon>Pseudomonadati</taxon>
        <taxon>Pseudomonadota</taxon>
        <taxon>Alphaproteobacteria</taxon>
        <taxon>Hyphomicrobiales</taxon>
        <taxon>Phyllobacteriaceae</taxon>
        <taxon>Mesorhizobium</taxon>
    </lineage>
</organism>
<dbReference type="GeneID" id="91559876"/>
<dbReference type="InterPro" id="IPR005119">
    <property type="entry name" value="LysR_subst-bd"/>
</dbReference>
<evidence type="ECO:0000259" key="5">
    <source>
        <dbReference type="PROSITE" id="PS50931"/>
    </source>
</evidence>
<evidence type="ECO:0000256" key="1">
    <source>
        <dbReference type="ARBA" id="ARBA00009437"/>
    </source>
</evidence>
<proteinExistence type="inferred from homology"/>
<dbReference type="Gene3D" id="3.40.190.10">
    <property type="entry name" value="Periplasmic binding protein-like II"/>
    <property type="match status" value="2"/>
</dbReference>
<keyword evidence="2" id="KW-0805">Transcription regulation</keyword>
<keyword evidence="3" id="KW-0238">DNA-binding</keyword>
<dbReference type="PRINTS" id="PR00039">
    <property type="entry name" value="HTHLYSR"/>
</dbReference>
<dbReference type="Pfam" id="PF00126">
    <property type="entry name" value="HTH_1"/>
    <property type="match status" value="1"/>
</dbReference>
<dbReference type="RefSeq" id="WP_024502515.1">
    <property type="nucleotide sequence ID" value="NZ_CP088147.1"/>
</dbReference>
<protein>
    <submittedName>
        <fullName evidence="6">LysR family transcriptional regulator</fullName>
    </submittedName>
</protein>
<dbReference type="PANTHER" id="PTHR30537">
    <property type="entry name" value="HTH-TYPE TRANSCRIPTIONAL REGULATOR"/>
    <property type="match status" value="1"/>
</dbReference>
<evidence type="ECO:0000313" key="6">
    <source>
        <dbReference type="EMBL" id="UTU51273.1"/>
    </source>
</evidence>
<evidence type="ECO:0000256" key="4">
    <source>
        <dbReference type="ARBA" id="ARBA00023163"/>
    </source>
</evidence>
<keyword evidence="7" id="KW-1185">Reference proteome</keyword>
<evidence type="ECO:0000256" key="2">
    <source>
        <dbReference type="ARBA" id="ARBA00023015"/>
    </source>
</evidence>
<gene>
    <name evidence="6" type="ORF">LRP29_28035</name>
</gene>
<accession>A0AB38T922</accession>
<dbReference type="AlphaFoldDB" id="A0AB38T922"/>
<keyword evidence="4" id="KW-0804">Transcription</keyword>
<dbReference type="Proteomes" id="UP001060070">
    <property type="component" value="Chromosome"/>
</dbReference>
<dbReference type="InterPro" id="IPR000847">
    <property type="entry name" value="LysR_HTH_N"/>
</dbReference>
<reference evidence="6 7" key="1">
    <citation type="journal article" date="2022" name="Microbiol. Resour. Announc.">
        <title>Complete Genome Sequence of Mesorhizobium ciceri Strain R30, a Rhizobium Used as a Commercial Inoculant for Chickpea in Argentina.</title>
        <authorList>
            <person name="Foresto E."/>
            <person name="Revale S."/>
            <person name="Primo E."/>
            <person name="Nievas F."/>
            <person name="Carezzano E."/>
            <person name="Puente M."/>
            <person name="Alzari P."/>
            <person name="Mart M."/>
            <person name="Ben-Assaya M."/>
            <person name="Mornico D."/>
            <person name="Santoro M."/>
            <person name="Mart F."/>
            <person name="Giordano W."/>
            <person name="Bogino P."/>
        </authorList>
    </citation>
    <scope>NUCLEOTIDE SEQUENCE [LARGE SCALE GENOMIC DNA]</scope>
    <source>
        <strain evidence="6 7">R30</strain>
    </source>
</reference>
<dbReference type="InterPro" id="IPR036388">
    <property type="entry name" value="WH-like_DNA-bd_sf"/>
</dbReference>
<dbReference type="GO" id="GO:0003700">
    <property type="term" value="F:DNA-binding transcription factor activity"/>
    <property type="evidence" value="ECO:0007669"/>
    <property type="project" value="InterPro"/>
</dbReference>
<sequence length="305" mass="33026">MKTLKTSLPLLNAMVVFEAAVRHGGLTLAAQELNIAQSAVSRHVANLERQLSVELFTRRGNRVAVTGAGNTLAEAIREGLGTIRQAVEDLTAHDSDTFVVGCSHDFAQAWLMPRFGLITSQVADGRVLLQTSTDYRDFDQPEVALSIRFGEAGQWPEFVTEKLLEGEWFPVCAPAFLARYPALASEEPEAFLAVPLLHQVTPPGAIDSWQSWVGTDRKLDGPRFTGYMSMIHETIAGRGAALAWAGFADEHLRRGQLVRLTKTSRRHAGSFHIVMRKNAGPVVRAVAQALLGSVGDSLQASAGGS</sequence>
<name>A0AB38T922_9HYPH</name>
<evidence type="ECO:0000256" key="3">
    <source>
        <dbReference type="ARBA" id="ARBA00023125"/>
    </source>
</evidence>
<dbReference type="Gene3D" id="1.10.10.10">
    <property type="entry name" value="Winged helix-like DNA-binding domain superfamily/Winged helix DNA-binding domain"/>
    <property type="match status" value="1"/>
</dbReference>
<feature type="domain" description="HTH lysR-type" evidence="5">
    <location>
        <begin position="9"/>
        <end position="66"/>
    </location>
</feature>
<dbReference type="Pfam" id="PF03466">
    <property type="entry name" value="LysR_substrate"/>
    <property type="match status" value="1"/>
</dbReference>